<comment type="caution">
    <text evidence="1">The sequence shown here is derived from an EMBL/GenBank/DDBJ whole genome shotgun (WGS) entry which is preliminary data.</text>
</comment>
<protein>
    <submittedName>
        <fullName evidence="1">Uncharacterized protein</fullName>
    </submittedName>
</protein>
<gene>
    <name evidence="1" type="ORF">BWQ96_03096</name>
</gene>
<dbReference type="EMBL" id="NBIV01000028">
    <property type="protein sequence ID" value="PXF47154.1"/>
    <property type="molecule type" value="Genomic_DNA"/>
</dbReference>
<dbReference type="AlphaFoldDB" id="A0A2V3IYD7"/>
<evidence type="ECO:0000313" key="2">
    <source>
        <dbReference type="Proteomes" id="UP000247409"/>
    </source>
</evidence>
<sequence length="83" mass="9495">MPPFSRLPINTPGNIQAYGIMITEFIPFGDKRNKDPRFLLAIRKELDGILKRVTWKVVYTEELPSDANVIGGRFVLYIQNAET</sequence>
<evidence type="ECO:0000313" key="1">
    <source>
        <dbReference type="EMBL" id="PXF47154.1"/>
    </source>
</evidence>
<name>A0A2V3IYD7_9FLOR</name>
<dbReference type="Proteomes" id="UP000247409">
    <property type="component" value="Unassembled WGS sequence"/>
</dbReference>
<reference evidence="1 2" key="1">
    <citation type="journal article" date="2018" name="Mol. Biol. Evol.">
        <title>Analysis of the draft genome of the red seaweed Gracilariopsis chorda provides insights into genome size evolution in Rhodophyta.</title>
        <authorList>
            <person name="Lee J."/>
            <person name="Yang E.C."/>
            <person name="Graf L."/>
            <person name="Yang J.H."/>
            <person name="Qiu H."/>
            <person name="Zel Zion U."/>
            <person name="Chan C.X."/>
            <person name="Stephens T.G."/>
            <person name="Weber A.P.M."/>
            <person name="Boo G.H."/>
            <person name="Boo S.M."/>
            <person name="Kim K.M."/>
            <person name="Shin Y."/>
            <person name="Jung M."/>
            <person name="Lee S.J."/>
            <person name="Yim H.S."/>
            <person name="Lee J.H."/>
            <person name="Bhattacharya D."/>
            <person name="Yoon H.S."/>
        </authorList>
    </citation>
    <scope>NUCLEOTIDE SEQUENCE [LARGE SCALE GENOMIC DNA]</scope>
    <source>
        <strain evidence="1 2">SKKU-2015</strain>
        <tissue evidence="1">Whole body</tissue>
    </source>
</reference>
<accession>A0A2V3IYD7</accession>
<organism evidence="1 2">
    <name type="scientific">Gracilariopsis chorda</name>
    <dbReference type="NCBI Taxonomy" id="448386"/>
    <lineage>
        <taxon>Eukaryota</taxon>
        <taxon>Rhodophyta</taxon>
        <taxon>Florideophyceae</taxon>
        <taxon>Rhodymeniophycidae</taxon>
        <taxon>Gracilariales</taxon>
        <taxon>Gracilariaceae</taxon>
        <taxon>Gracilariopsis</taxon>
    </lineage>
</organism>
<keyword evidence="2" id="KW-1185">Reference proteome</keyword>
<proteinExistence type="predicted"/>